<name>A0A1G2A9W2_9BACT</name>
<dbReference type="AlphaFoldDB" id="A0A1G2A9W2"/>
<sequence>MDNSKSDEIIFAVTVEDLQNDAITRIGRKLTDDELYTAKKCIESGLSTVIGITMKAAIDEAVSLNRQTEQQR</sequence>
<evidence type="ECO:0000313" key="1">
    <source>
        <dbReference type="EMBL" id="OGY72830.1"/>
    </source>
</evidence>
<proteinExistence type="predicted"/>
<gene>
    <name evidence="1" type="ORF">A3H61_04545</name>
</gene>
<dbReference type="Proteomes" id="UP000178315">
    <property type="component" value="Unassembled WGS sequence"/>
</dbReference>
<comment type="caution">
    <text evidence="1">The sequence shown here is derived from an EMBL/GenBank/DDBJ whole genome shotgun (WGS) entry which is preliminary data.</text>
</comment>
<protein>
    <submittedName>
        <fullName evidence="1">Uncharacterized protein</fullName>
    </submittedName>
</protein>
<reference evidence="1 2" key="1">
    <citation type="journal article" date="2016" name="Nat. Commun.">
        <title>Thousands of microbial genomes shed light on interconnected biogeochemical processes in an aquifer system.</title>
        <authorList>
            <person name="Anantharaman K."/>
            <person name="Brown C.T."/>
            <person name="Hug L.A."/>
            <person name="Sharon I."/>
            <person name="Castelle C.J."/>
            <person name="Probst A.J."/>
            <person name="Thomas B.C."/>
            <person name="Singh A."/>
            <person name="Wilkins M.J."/>
            <person name="Karaoz U."/>
            <person name="Brodie E.L."/>
            <person name="Williams K.H."/>
            <person name="Hubbard S.S."/>
            <person name="Banfield J.F."/>
        </authorList>
    </citation>
    <scope>NUCLEOTIDE SEQUENCE [LARGE SCALE GENOMIC DNA]</scope>
</reference>
<evidence type="ECO:0000313" key="2">
    <source>
        <dbReference type="Proteomes" id="UP000178315"/>
    </source>
</evidence>
<organism evidence="1 2">
    <name type="scientific">Candidatus Jacksonbacteria bacterium RIFCSPLOWO2_02_FULL_44_20</name>
    <dbReference type="NCBI Taxonomy" id="1798460"/>
    <lineage>
        <taxon>Bacteria</taxon>
        <taxon>Candidatus Jacksoniibacteriota</taxon>
    </lineage>
</organism>
<dbReference type="EMBL" id="MHJU01000022">
    <property type="protein sequence ID" value="OGY72830.1"/>
    <property type="molecule type" value="Genomic_DNA"/>
</dbReference>
<accession>A0A1G2A9W2</accession>